<organism evidence="1 2">
    <name type="scientific">Entomophthora muscae</name>
    <dbReference type="NCBI Taxonomy" id="34485"/>
    <lineage>
        <taxon>Eukaryota</taxon>
        <taxon>Fungi</taxon>
        <taxon>Fungi incertae sedis</taxon>
        <taxon>Zoopagomycota</taxon>
        <taxon>Entomophthoromycotina</taxon>
        <taxon>Entomophthoromycetes</taxon>
        <taxon>Entomophthorales</taxon>
        <taxon>Entomophthoraceae</taxon>
        <taxon>Entomophthora</taxon>
    </lineage>
</organism>
<evidence type="ECO:0000313" key="2">
    <source>
        <dbReference type="Proteomes" id="UP001165960"/>
    </source>
</evidence>
<dbReference type="EMBL" id="QTSX02002147">
    <property type="protein sequence ID" value="KAJ9078464.1"/>
    <property type="molecule type" value="Genomic_DNA"/>
</dbReference>
<sequence length="245" mass="27024">MISPPPIQTGRTEEYEVEYIHCNQTHYQKPQYYVKWKGYLLEESTWEPVSNLTNAQEAVKLYLNKKNWKRGPSGEEGDGIRIDNSFSLETQAQEQESNPEPGFLWAAGPVDCRTTCLHFSGIEPPQADTKCIDTCSKKSQTKEIIAPNGGLITAPNEGTDLETISFSNSKSTPATNQEPTQERGTGLQPSPMTSTLKQGNQAAKLRFLTNERTPGPSAICRLWTQAPSSPGPGLPNTLMNPHGKC</sequence>
<protein>
    <submittedName>
        <fullName evidence="1">M-phase phosphoprotein 8</fullName>
    </submittedName>
</protein>
<keyword evidence="2" id="KW-1185">Reference proteome</keyword>
<name>A0ACC2TV71_9FUNG</name>
<reference evidence="1" key="1">
    <citation type="submission" date="2022-04" db="EMBL/GenBank/DDBJ databases">
        <title>Genome of the entomopathogenic fungus Entomophthora muscae.</title>
        <authorList>
            <person name="Elya C."/>
            <person name="Lovett B.R."/>
            <person name="Lee E."/>
            <person name="Macias A.M."/>
            <person name="Hajek A.E."/>
            <person name="De Bivort B.L."/>
            <person name="Kasson M.T."/>
            <person name="De Fine Licht H.H."/>
            <person name="Stajich J.E."/>
        </authorList>
    </citation>
    <scope>NUCLEOTIDE SEQUENCE</scope>
    <source>
        <strain evidence="1">Berkeley</strain>
    </source>
</reference>
<gene>
    <name evidence="1" type="primary">MPHOSPH8_9</name>
    <name evidence="1" type="ORF">DSO57_1006245</name>
</gene>
<accession>A0ACC2TV71</accession>
<comment type="caution">
    <text evidence="1">The sequence shown here is derived from an EMBL/GenBank/DDBJ whole genome shotgun (WGS) entry which is preliminary data.</text>
</comment>
<dbReference type="Proteomes" id="UP001165960">
    <property type="component" value="Unassembled WGS sequence"/>
</dbReference>
<evidence type="ECO:0000313" key="1">
    <source>
        <dbReference type="EMBL" id="KAJ9078464.1"/>
    </source>
</evidence>
<proteinExistence type="predicted"/>